<dbReference type="GO" id="GO:0016787">
    <property type="term" value="F:hydrolase activity"/>
    <property type="evidence" value="ECO:0007669"/>
    <property type="project" value="UniProtKB-KW"/>
</dbReference>
<dbReference type="InterPro" id="IPR052379">
    <property type="entry name" value="Type_VII_TA_RNase"/>
</dbReference>
<name>A0A0B7GTX3_TREPH</name>
<dbReference type="EMBL" id="CDNC01000001">
    <property type="protein sequence ID" value="CEM60425.1"/>
    <property type="molecule type" value="Genomic_DNA"/>
</dbReference>
<dbReference type="RefSeq" id="WP_044634199.1">
    <property type="nucleotide sequence ID" value="NZ_CDNC01000001.1"/>
</dbReference>
<evidence type="ECO:0000256" key="2">
    <source>
        <dbReference type="ARBA" id="ARBA00022722"/>
    </source>
</evidence>
<comment type="similarity">
    <text evidence="4">Belongs to the HepT RNase toxin family.</text>
</comment>
<accession>A0A0B7GTX3</accession>
<keyword evidence="1" id="KW-1277">Toxin-antitoxin system</keyword>
<dbReference type="GO" id="GO:0004540">
    <property type="term" value="F:RNA nuclease activity"/>
    <property type="evidence" value="ECO:0007669"/>
    <property type="project" value="InterPro"/>
</dbReference>
<keyword evidence="2" id="KW-0540">Nuclease</keyword>
<dbReference type="AlphaFoldDB" id="A0A0B7GTX3"/>
<dbReference type="GO" id="GO:0110001">
    <property type="term" value="C:toxin-antitoxin complex"/>
    <property type="evidence" value="ECO:0007669"/>
    <property type="project" value="InterPro"/>
</dbReference>
<evidence type="ECO:0000313" key="6">
    <source>
        <dbReference type="Proteomes" id="UP000042527"/>
    </source>
</evidence>
<evidence type="ECO:0000313" key="5">
    <source>
        <dbReference type="EMBL" id="CEM60425.1"/>
    </source>
</evidence>
<organism evidence="5 6">
    <name type="scientific">Treponema phagedenis</name>
    <dbReference type="NCBI Taxonomy" id="162"/>
    <lineage>
        <taxon>Bacteria</taxon>
        <taxon>Pseudomonadati</taxon>
        <taxon>Spirochaetota</taxon>
        <taxon>Spirochaetia</taxon>
        <taxon>Spirochaetales</taxon>
        <taxon>Treponemataceae</taxon>
        <taxon>Treponema</taxon>
    </lineage>
</organism>
<protein>
    <submittedName>
        <fullName evidence="5">Uncharacterized protein</fullName>
    </submittedName>
</protein>
<dbReference type="Proteomes" id="UP000042527">
    <property type="component" value="Unassembled WGS sequence"/>
</dbReference>
<dbReference type="Gene3D" id="1.20.120.580">
    <property type="entry name" value="bsu32300-like"/>
    <property type="match status" value="1"/>
</dbReference>
<dbReference type="InterPro" id="IPR037038">
    <property type="entry name" value="HepT-like_sf"/>
</dbReference>
<keyword evidence="6" id="KW-1185">Reference proteome</keyword>
<keyword evidence="3" id="KW-0378">Hydrolase</keyword>
<reference evidence="6" key="1">
    <citation type="submission" date="2015-01" db="EMBL/GenBank/DDBJ databases">
        <authorList>
            <person name="Manzoor Shahid"/>
            <person name="Zubair Saima"/>
        </authorList>
    </citation>
    <scope>NUCLEOTIDE SEQUENCE [LARGE SCALE GENOMIC DNA]</scope>
    <source>
        <strain evidence="6">V1</strain>
    </source>
</reference>
<dbReference type="PANTHER" id="PTHR33397">
    <property type="entry name" value="UPF0331 PROTEIN YUTE"/>
    <property type="match status" value="1"/>
</dbReference>
<evidence type="ECO:0000256" key="4">
    <source>
        <dbReference type="ARBA" id="ARBA00024207"/>
    </source>
</evidence>
<dbReference type="Pfam" id="PF01934">
    <property type="entry name" value="HepT-like"/>
    <property type="match status" value="1"/>
</dbReference>
<proteinExistence type="inferred from homology"/>
<evidence type="ECO:0000256" key="3">
    <source>
        <dbReference type="ARBA" id="ARBA00022801"/>
    </source>
</evidence>
<dbReference type="InterPro" id="IPR008201">
    <property type="entry name" value="HepT-like"/>
</dbReference>
<dbReference type="NCBIfam" id="NF047751">
    <property type="entry name" value="HepT_toxin"/>
    <property type="match status" value="1"/>
</dbReference>
<dbReference type="PANTHER" id="PTHR33397:SF3">
    <property type="entry name" value="MRNA NUCLEASE HEPT"/>
    <property type="match status" value="1"/>
</dbReference>
<dbReference type="OrthoDB" id="9796612at2"/>
<sequence length="139" mass="15750">MYDTPIIAEKLHSLDRCLSRIKEHVPVSIKSLEDDFDVQDIITLNLQRAVQISVDIASHVLSEGFNVQAKTMAELFFLLAEKKLIDEELAVKLAKAVGFRNIAVHEYDSINMTILYAIITNELDCFHTFTQIILAFLNA</sequence>
<evidence type="ECO:0000256" key="1">
    <source>
        <dbReference type="ARBA" id="ARBA00022649"/>
    </source>
</evidence>
<dbReference type="GeneID" id="57753542"/>
<gene>
    <name evidence="5" type="ORF">TPHV1_10093</name>
</gene>